<dbReference type="AlphaFoldDB" id="A0AAF0E851"/>
<feature type="transmembrane region" description="Helical" evidence="1">
    <location>
        <begin position="107"/>
        <end position="124"/>
    </location>
</feature>
<reference evidence="2" key="1">
    <citation type="submission" date="2023-03" db="EMBL/GenBank/DDBJ databases">
        <title>Mating type loci evolution in Malassezia.</title>
        <authorList>
            <person name="Coelho M.A."/>
        </authorList>
    </citation>
    <scope>NUCLEOTIDE SEQUENCE</scope>
    <source>
        <strain evidence="2">CBS 10434</strain>
    </source>
</reference>
<keyword evidence="1" id="KW-0472">Membrane</keyword>
<dbReference type="Proteomes" id="UP001220961">
    <property type="component" value="Chromosome 1"/>
</dbReference>
<feature type="transmembrane region" description="Helical" evidence="1">
    <location>
        <begin position="131"/>
        <end position="149"/>
    </location>
</feature>
<protein>
    <recommendedName>
        <fullName evidence="4">Endoplasmic reticulum membrane protein C16E8.02</fullName>
    </recommendedName>
</protein>
<gene>
    <name evidence="2" type="ORF">MCAP1_000076</name>
</gene>
<evidence type="ECO:0000256" key="1">
    <source>
        <dbReference type="SAM" id="Phobius"/>
    </source>
</evidence>
<evidence type="ECO:0000313" key="3">
    <source>
        <dbReference type="Proteomes" id="UP001220961"/>
    </source>
</evidence>
<evidence type="ECO:0000313" key="2">
    <source>
        <dbReference type="EMBL" id="WFD17867.1"/>
    </source>
</evidence>
<dbReference type="EMBL" id="CP119908">
    <property type="protein sequence ID" value="WFD17867.1"/>
    <property type="molecule type" value="Genomic_DNA"/>
</dbReference>
<dbReference type="PANTHER" id="PTHR28026">
    <property type="entry name" value="DUF962 DOMAIN PROTEIN (AFU_ORTHOLOGUE AFUA_8G05310)"/>
    <property type="match status" value="1"/>
</dbReference>
<feature type="transmembrane region" description="Helical" evidence="1">
    <location>
        <begin position="26"/>
        <end position="46"/>
    </location>
</feature>
<accession>A0AAF0E851</accession>
<sequence length="213" mass="23588">MLSASPFSFRDQLAFYGAYHTNSVNVGIHMVCVPLIFMSSLVLVLATGVSLESVASHLPDAAGARVWDVCRQLAAHVSPAVWPHLNVASLVAALYLAYYYVLDVTSAALITPLWIGYYAAAWLTMEHVEHAAKYAGVLFVVSWILQFYGHGVHEGRAPALLDNLLGALVLAPLFVFVETLFFFGYRPELQAWLKNETGRLIVQFRAQHPRKVQ</sequence>
<dbReference type="GO" id="GO:0016020">
    <property type="term" value="C:membrane"/>
    <property type="evidence" value="ECO:0007669"/>
    <property type="project" value="GOC"/>
</dbReference>
<proteinExistence type="predicted"/>
<name>A0AAF0E851_9BASI</name>
<keyword evidence="1" id="KW-0812">Transmembrane</keyword>
<evidence type="ECO:0008006" key="4">
    <source>
        <dbReference type="Google" id="ProtNLM"/>
    </source>
</evidence>
<dbReference type="PANTHER" id="PTHR28026:SF9">
    <property type="entry name" value="2-HYDROXY-PALMITIC ACID DIOXYGENASE MPO1"/>
    <property type="match status" value="1"/>
</dbReference>
<keyword evidence="3" id="KW-1185">Reference proteome</keyword>
<keyword evidence="1" id="KW-1133">Transmembrane helix</keyword>
<dbReference type="Pfam" id="PF06127">
    <property type="entry name" value="Mpo1-like"/>
    <property type="match status" value="1"/>
</dbReference>
<dbReference type="GO" id="GO:0005783">
    <property type="term" value="C:endoplasmic reticulum"/>
    <property type="evidence" value="ECO:0007669"/>
    <property type="project" value="TreeGrafter"/>
</dbReference>
<dbReference type="InterPro" id="IPR009305">
    <property type="entry name" value="Mpo1-like"/>
</dbReference>
<organism evidence="2 3">
    <name type="scientific">Malassezia caprae</name>
    <dbReference type="NCBI Taxonomy" id="1381934"/>
    <lineage>
        <taxon>Eukaryota</taxon>
        <taxon>Fungi</taxon>
        <taxon>Dikarya</taxon>
        <taxon>Basidiomycota</taxon>
        <taxon>Ustilaginomycotina</taxon>
        <taxon>Malasseziomycetes</taxon>
        <taxon>Malasseziales</taxon>
        <taxon>Malasseziaceae</taxon>
        <taxon>Malassezia</taxon>
    </lineage>
</organism>
<dbReference type="GO" id="GO:0046521">
    <property type="term" value="P:sphingoid catabolic process"/>
    <property type="evidence" value="ECO:0007669"/>
    <property type="project" value="TreeGrafter"/>
</dbReference>
<feature type="transmembrane region" description="Helical" evidence="1">
    <location>
        <begin position="164"/>
        <end position="185"/>
    </location>
</feature>